<name>A0ABY2S511_9PSEU</name>
<dbReference type="InterPro" id="IPR012349">
    <property type="entry name" value="Split_barrel_FMN-bd"/>
</dbReference>
<dbReference type="SMART" id="SM00903">
    <property type="entry name" value="Flavin_Reduct"/>
    <property type="match status" value="1"/>
</dbReference>
<dbReference type="PANTHER" id="PTHR30466:SF11">
    <property type="entry name" value="FLAVIN-DEPENDENT MONOOXYGENASE, REDUCTASE SUBUNIT HSAB"/>
    <property type="match status" value="1"/>
</dbReference>
<dbReference type="Proteomes" id="UP000309992">
    <property type="component" value="Unassembled WGS sequence"/>
</dbReference>
<reference evidence="4 5" key="1">
    <citation type="journal article" date="2015" name="Antonie Van Leeuwenhoek">
        <title>Prauserella endophytica sp. nov., an endophytic actinobacterium isolated from Tamarix taklamakanensis.</title>
        <authorList>
            <person name="Liu J.M."/>
            <person name="Habden X."/>
            <person name="Guo L."/>
            <person name="Tuo L."/>
            <person name="Jiang Z.K."/>
            <person name="Liu S.W."/>
            <person name="Liu X.F."/>
            <person name="Chen L."/>
            <person name="Li R.F."/>
            <person name="Zhang Y.Q."/>
            <person name="Sun C.H."/>
        </authorList>
    </citation>
    <scope>NUCLEOTIDE SEQUENCE [LARGE SCALE GENOMIC DNA]</scope>
    <source>
        <strain evidence="4 5">CGMCC 4.7182</strain>
    </source>
</reference>
<evidence type="ECO:0000256" key="1">
    <source>
        <dbReference type="ARBA" id="ARBA00008898"/>
    </source>
</evidence>
<dbReference type="InterPro" id="IPR002563">
    <property type="entry name" value="Flavin_Rdtase-like_dom"/>
</dbReference>
<evidence type="ECO:0000256" key="2">
    <source>
        <dbReference type="ARBA" id="ARBA00023002"/>
    </source>
</evidence>
<comment type="caution">
    <text evidence="4">The sequence shown here is derived from an EMBL/GenBank/DDBJ whole genome shotgun (WGS) entry which is preliminary data.</text>
</comment>
<keyword evidence="5" id="KW-1185">Reference proteome</keyword>
<comment type="similarity">
    <text evidence="1">Belongs to the non-flavoprotein flavin reductase family.</text>
</comment>
<dbReference type="EMBL" id="SWMS01000007">
    <property type="protein sequence ID" value="TKG70987.1"/>
    <property type="molecule type" value="Genomic_DNA"/>
</dbReference>
<dbReference type="InterPro" id="IPR050268">
    <property type="entry name" value="NADH-dep_flavin_reductase"/>
</dbReference>
<gene>
    <name evidence="4" type="ORF">FCN18_15875</name>
</gene>
<accession>A0ABY2S511</accession>
<dbReference type="PANTHER" id="PTHR30466">
    <property type="entry name" value="FLAVIN REDUCTASE"/>
    <property type="match status" value="1"/>
</dbReference>
<feature type="domain" description="Flavin reductase like" evidence="3">
    <location>
        <begin position="21"/>
        <end position="165"/>
    </location>
</feature>
<proteinExistence type="inferred from homology"/>
<dbReference type="Pfam" id="PF01613">
    <property type="entry name" value="Flavin_Reduct"/>
    <property type="match status" value="1"/>
</dbReference>
<protein>
    <submittedName>
        <fullName evidence="4">Flavin reductase</fullName>
    </submittedName>
</protein>
<evidence type="ECO:0000313" key="5">
    <source>
        <dbReference type="Proteomes" id="UP000309992"/>
    </source>
</evidence>
<evidence type="ECO:0000313" key="4">
    <source>
        <dbReference type="EMBL" id="TKG70987.1"/>
    </source>
</evidence>
<sequence>MNTPSHTAPDTVHPSEFRRAMRNVPTTVTVVATMNGDQPIGMVVGTFTAISMDPLLVGFFGDHRSKTLTEITAADRWSFSVLHQDDALAAEAFRGPPESRFSALTWDVSDFGTPLIRGAMITIEAVNDSVVRIGDHDLVTAKVMSLREGDRSRHPLVYFQGRMTRLDPEQVSHSGGTIQAGRSR</sequence>
<evidence type="ECO:0000259" key="3">
    <source>
        <dbReference type="SMART" id="SM00903"/>
    </source>
</evidence>
<dbReference type="SUPFAM" id="SSF50475">
    <property type="entry name" value="FMN-binding split barrel"/>
    <property type="match status" value="1"/>
</dbReference>
<organism evidence="4 5">
    <name type="scientific">Prauserella endophytica</name>
    <dbReference type="NCBI Taxonomy" id="1592324"/>
    <lineage>
        <taxon>Bacteria</taxon>
        <taxon>Bacillati</taxon>
        <taxon>Actinomycetota</taxon>
        <taxon>Actinomycetes</taxon>
        <taxon>Pseudonocardiales</taxon>
        <taxon>Pseudonocardiaceae</taxon>
        <taxon>Prauserella</taxon>
        <taxon>Prauserella coralliicola group</taxon>
    </lineage>
</organism>
<dbReference type="Gene3D" id="2.30.110.10">
    <property type="entry name" value="Electron Transport, Fmn-binding Protein, Chain A"/>
    <property type="match status" value="1"/>
</dbReference>
<keyword evidence="2" id="KW-0560">Oxidoreductase</keyword>